<evidence type="ECO:0000256" key="18">
    <source>
        <dbReference type="SAM" id="Phobius"/>
    </source>
</evidence>
<feature type="transmembrane region" description="Helical" evidence="18">
    <location>
        <begin position="67"/>
        <end position="85"/>
    </location>
</feature>
<comment type="similarity">
    <text evidence="5">Belongs to the STT3 family.</text>
</comment>
<feature type="transmembrane region" description="Helical" evidence="18">
    <location>
        <begin position="228"/>
        <end position="245"/>
    </location>
</feature>
<dbReference type="Proteomes" id="UP000000663">
    <property type="component" value="Chromosome"/>
</dbReference>
<evidence type="ECO:0000256" key="13">
    <source>
        <dbReference type="ARBA" id="ARBA00023136"/>
    </source>
</evidence>
<feature type="transmembrane region" description="Helical" evidence="18">
    <location>
        <begin position="290"/>
        <end position="309"/>
    </location>
</feature>
<feature type="transmembrane region" description="Helical" evidence="18">
    <location>
        <begin position="147"/>
        <end position="166"/>
    </location>
</feature>
<evidence type="ECO:0000256" key="14">
    <source>
        <dbReference type="ARBA" id="ARBA00023211"/>
    </source>
</evidence>
<keyword evidence="14" id="KW-0464">Manganese</keyword>
<comment type="subcellular location">
    <subcellularLocation>
        <location evidence="3">Cell membrane</location>
        <topology evidence="3">Multi-pass membrane protein</topology>
    </subcellularLocation>
</comment>
<feature type="transmembrane region" description="Helical" evidence="18">
    <location>
        <begin position="172"/>
        <end position="192"/>
    </location>
</feature>
<keyword evidence="8" id="KW-0808">Transferase</keyword>
<feature type="transmembrane region" description="Helical" evidence="18">
    <location>
        <begin position="316"/>
        <end position="337"/>
    </location>
</feature>
<keyword evidence="7" id="KW-0328">Glycosyltransferase</keyword>
<evidence type="ECO:0000256" key="4">
    <source>
        <dbReference type="ARBA" id="ARBA00004922"/>
    </source>
</evidence>
<keyword evidence="9 18" id="KW-0812">Transmembrane</keyword>
<dbReference type="eggNOG" id="arCOG02043">
    <property type="taxonomic scope" value="Archaea"/>
</dbReference>
<dbReference type="PANTHER" id="PTHR13872:SF1">
    <property type="entry name" value="DOLICHYL-DIPHOSPHOOLIGOSACCHARIDE--PROTEIN GLYCOSYLTRANSFERASE SUBUNIT STT3B"/>
    <property type="match status" value="1"/>
</dbReference>
<dbReference type="PANTHER" id="PTHR13872">
    <property type="entry name" value="DOLICHYL-DIPHOSPHOOLIGOSACCHARIDE--PROTEIN GLYCOSYLTRANSFERASE SUBUNIT"/>
    <property type="match status" value="1"/>
</dbReference>
<dbReference type="Pfam" id="PF22627">
    <property type="entry name" value="AglB_core-like"/>
    <property type="match status" value="1"/>
</dbReference>
<protein>
    <recommendedName>
        <fullName evidence="6">dolichyl-phosphooligosaccharide-protein glycotransferase</fullName>
        <ecNumber evidence="6">2.4.99.21</ecNumber>
    </recommendedName>
    <alternativeName>
        <fullName evidence="15">Oligosaccharyl transferase</fullName>
    </alternativeName>
</protein>
<evidence type="ECO:0000256" key="12">
    <source>
        <dbReference type="ARBA" id="ARBA00022989"/>
    </source>
</evidence>
<comment type="pathway">
    <text evidence="4">Protein modification; protein glycosylation.</text>
</comment>
<keyword evidence="13 18" id="KW-0472">Membrane</keyword>
<organism evidence="22 23">
    <name type="scientific">Methanocella arvoryzae (strain DSM 22066 / NBRC 105507 / MRE50)</name>
    <dbReference type="NCBI Taxonomy" id="351160"/>
    <lineage>
        <taxon>Archaea</taxon>
        <taxon>Methanobacteriati</taxon>
        <taxon>Methanobacteriota</taxon>
        <taxon>Stenosarchaea group</taxon>
        <taxon>Methanomicrobia</taxon>
        <taxon>Methanocellales</taxon>
        <taxon>Methanocellaceae</taxon>
        <taxon>Methanocella</taxon>
    </lineage>
</organism>
<evidence type="ECO:0000256" key="15">
    <source>
        <dbReference type="ARBA" id="ARBA00030679"/>
    </source>
</evidence>
<evidence type="ECO:0000259" key="20">
    <source>
        <dbReference type="Pfam" id="PF18079"/>
    </source>
</evidence>
<dbReference type="BRENDA" id="2.4.99.18">
    <property type="organism ID" value="11929"/>
</dbReference>
<evidence type="ECO:0000256" key="6">
    <source>
        <dbReference type="ARBA" id="ARBA00012602"/>
    </source>
</evidence>
<feature type="region of interest" description="Disordered" evidence="17">
    <location>
        <begin position="1"/>
        <end position="37"/>
    </location>
</feature>
<evidence type="ECO:0000256" key="17">
    <source>
        <dbReference type="SAM" id="MobiDB-lite"/>
    </source>
</evidence>
<feature type="transmembrane region" description="Helical" evidence="18">
    <location>
        <begin position="473"/>
        <end position="490"/>
    </location>
</feature>
<dbReference type="Pfam" id="PF18079">
    <property type="entry name" value="AglB_L1"/>
    <property type="match status" value="1"/>
</dbReference>
<comment type="cofactor">
    <cofactor evidence="2">
        <name>Mg(2+)</name>
        <dbReference type="ChEBI" id="CHEBI:18420"/>
    </cofactor>
</comment>
<evidence type="ECO:0000256" key="8">
    <source>
        <dbReference type="ARBA" id="ARBA00022679"/>
    </source>
</evidence>
<feature type="transmembrane region" description="Helical" evidence="18">
    <location>
        <begin position="547"/>
        <end position="565"/>
    </location>
</feature>
<proteinExistence type="inferred from homology"/>
<evidence type="ECO:0000259" key="19">
    <source>
        <dbReference type="Pfam" id="PF02516"/>
    </source>
</evidence>
<comment type="cofactor">
    <cofactor evidence="1">
        <name>Mn(2+)</name>
        <dbReference type="ChEBI" id="CHEBI:29035"/>
    </cofactor>
</comment>
<dbReference type="GO" id="GO:0046872">
    <property type="term" value="F:metal ion binding"/>
    <property type="evidence" value="ECO:0007669"/>
    <property type="project" value="UniProtKB-KW"/>
</dbReference>
<dbReference type="UniPathway" id="UPA00378"/>
<dbReference type="STRING" id="351160.LRC541"/>
<dbReference type="RefSeq" id="WP_012037018.1">
    <property type="nucleotide sequence ID" value="NC_009464.1"/>
</dbReference>
<evidence type="ECO:0000313" key="22">
    <source>
        <dbReference type="EMBL" id="CAJ35476.1"/>
    </source>
</evidence>
<feature type="transmembrane region" description="Helical" evidence="18">
    <location>
        <begin position="349"/>
        <end position="368"/>
    </location>
</feature>
<feature type="domain" description="Oligosaccharyl transferase STT3 N-terminal" evidence="19">
    <location>
        <begin position="85"/>
        <end position="509"/>
    </location>
</feature>
<evidence type="ECO:0000256" key="16">
    <source>
        <dbReference type="ARBA" id="ARBA00034066"/>
    </source>
</evidence>
<evidence type="ECO:0000256" key="1">
    <source>
        <dbReference type="ARBA" id="ARBA00001936"/>
    </source>
</evidence>
<dbReference type="Gene3D" id="2.60.40.3390">
    <property type="match status" value="1"/>
</dbReference>
<dbReference type="Pfam" id="PF02516">
    <property type="entry name" value="STT3"/>
    <property type="match status" value="1"/>
</dbReference>
<evidence type="ECO:0000256" key="7">
    <source>
        <dbReference type="ARBA" id="ARBA00022676"/>
    </source>
</evidence>
<dbReference type="InterPro" id="IPR003674">
    <property type="entry name" value="Oligo_trans_STT3"/>
</dbReference>
<feature type="transmembrane region" description="Helical" evidence="18">
    <location>
        <begin position="380"/>
        <end position="401"/>
    </location>
</feature>
<evidence type="ECO:0000256" key="2">
    <source>
        <dbReference type="ARBA" id="ARBA00001946"/>
    </source>
</evidence>
<dbReference type="OrthoDB" id="82393at2157"/>
<dbReference type="InterPro" id="IPR054479">
    <property type="entry name" value="AglB-like_core"/>
</dbReference>
<feature type="transmembrane region" description="Helical" evidence="18">
    <location>
        <begin position="443"/>
        <end position="464"/>
    </location>
</feature>
<keyword evidence="12 18" id="KW-1133">Transmembrane helix</keyword>
<comment type="catalytic activity">
    <reaction evidence="16">
        <text>an archaeal dolichyl phosphooligosaccharide + [protein]-L-asparagine = an archaeal dolichyl phosphate + a glycoprotein with the oligosaccharide chain attached by N-beta-D-glycosyl linkage to a protein L-asparagine.</text>
        <dbReference type="EC" id="2.4.99.21"/>
    </reaction>
</comment>
<feature type="domain" description="Archaeal glycosylation protein B peripheral" evidence="20">
    <location>
        <begin position="858"/>
        <end position="948"/>
    </location>
</feature>
<keyword evidence="23" id="KW-1185">Reference proteome</keyword>
<reference evidence="22 23" key="1">
    <citation type="journal article" date="2006" name="Science">
        <title>Genome of rice cluster I archaea -- the key methane producers in the rice rhizosphere.</title>
        <authorList>
            <person name="Erkel C."/>
            <person name="Kube M."/>
            <person name="Reinhardt R."/>
            <person name="Liesack W."/>
        </authorList>
    </citation>
    <scope>NUCLEOTIDE SEQUENCE [LARGE SCALE GENOMIC DNA]</scope>
    <source>
        <strain evidence="23">DSM 22066 / NBRC 105507 / MRE50</strain>
    </source>
</reference>
<evidence type="ECO:0000256" key="11">
    <source>
        <dbReference type="ARBA" id="ARBA00022842"/>
    </source>
</evidence>
<dbReference type="InterPro" id="IPR026410">
    <property type="entry name" value="OlisacTrfase_arch"/>
</dbReference>
<name>Q0W817_METAR</name>
<dbReference type="AlphaFoldDB" id="Q0W817"/>
<dbReference type="GO" id="GO:0005886">
    <property type="term" value="C:plasma membrane"/>
    <property type="evidence" value="ECO:0007669"/>
    <property type="project" value="UniProtKB-SubCell"/>
</dbReference>
<dbReference type="EMBL" id="AM114193">
    <property type="protein sequence ID" value="CAJ35476.1"/>
    <property type="molecule type" value="Genomic_DNA"/>
</dbReference>
<evidence type="ECO:0000256" key="9">
    <source>
        <dbReference type="ARBA" id="ARBA00022692"/>
    </source>
</evidence>
<dbReference type="CAZy" id="GT66">
    <property type="family name" value="Glycosyltransferase Family 66"/>
</dbReference>
<sequence>MAKTDRGRGRQAGQVRPKKPGVVERQASQTGPSVKVEEPVPAIEKTVQVSETTSRQPFDLAAYAKSIAWAYPLALLGIMALMLYLRVVPSYGQVFTGWEGNYVNFASDDAVYHMRLVHETVTHFPERIFYDPFTHYPFGSMIHFGPLLTLIIAGASLIVGLGNPSIALVDAIGAYTPAIMGMLCAVPVYFIGKKLFSRNVGIIAAFTLALLPGQFLGRSMLGFTDHHIAEVLFSVATVAFLIYALEYARTSGLNLEKLKNRDKGALTSLGFGVLAGFSFGLYMLTWPGGLIIGMIIFLYFVIQAVVDYVKNRETEYLLILSSATFLIPAVMVLPYSLTDLSFQLLYYSLTQPFFLGLALAGVGAVYGLAAVHKKTKAEPWTFPVTLLGPGVIGMLFLYLFAQQIFGLVMAGIHVFTPSGGMLVVREATPSYINPATGQIDFSMLWGMFFWTFPIAIVAIAMIAFRTFKDNRPAEWLFLVWNLIMLAATFSQNRFAYYFAVNAALLTGYFVYAVFRAFDWDRFTQNWRKKVKTGDDIGRFVSGHAGQVLGFAALAGIALIVITWPATSLSTGAYSSVDIAKDPGAYFFTGVTELMSRDGPGGINHEWYQTLLWMKNNTPDPQGSDASSTLRYSSGSYNRPKDSDTYAYPASAYGVMSWWDYGHIITYVAHRIPNANPFQAGILEYNNTCGSAPFFLATDGGKAYANLRSLGSRYVVVENRDANGYVAAMSVWADDKDGWMTEKEFPLYKNQPSVALPVNSQKYEQCMLNRLYYQDANDMDHFRLVYESPGDYIVNVNLLDTRDGSIYFDRSFNVANYTEAYGYYVDAIEPVLASQDGSMIAYGARPPAKWVKVFEVVKGASITGTADPGTTVTVSLDLTTGDRTFKYLQSAVADSSGSFTLTVPYATEAMNGTGYSSAVTPAGKYTLTIGNSTSQVDVPERAVQNGETINV</sequence>
<gene>
    <name evidence="22" type="ORF">LRC541</name>
</gene>
<evidence type="ECO:0000256" key="10">
    <source>
        <dbReference type="ARBA" id="ARBA00022723"/>
    </source>
</evidence>
<feature type="transmembrane region" description="Helical" evidence="18">
    <location>
        <begin position="496"/>
        <end position="517"/>
    </location>
</feature>
<accession>Q0W817</accession>
<feature type="transmembrane region" description="Helical" evidence="18">
    <location>
        <begin position="199"/>
        <end position="216"/>
    </location>
</feature>
<dbReference type="NCBIfam" id="TIGR04154">
    <property type="entry name" value="archaeo_STT3"/>
    <property type="match status" value="1"/>
</dbReference>
<feature type="transmembrane region" description="Helical" evidence="18">
    <location>
        <begin position="265"/>
        <end position="284"/>
    </location>
</feature>
<dbReference type="GO" id="GO:0004576">
    <property type="term" value="F:oligosaccharyl transferase activity"/>
    <property type="evidence" value="ECO:0007669"/>
    <property type="project" value="InterPro"/>
</dbReference>
<evidence type="ECO:0000313" key="23">
    <source>
        <dbReference type="Proteomes" id="UP000000663"/>
    </source>
</evidence>
<evidence type="ECO:0000259" key="21">
    <source>
        <dbReference type="Pfam" id="PF22627"/>
    </source>
</evidence>
<dbReference type="KEGG" id="rci:LRC541"/>
<evidence type="ECO:0000256" key="5">
    <source>
        <dbReference type="ARBA" id="ARBA00010810"/>
    </source>
</evidence>
<dbReference type="GeneID" id="5143254"/>
<dbReference type="EC" id="2.4.99.21" evidence="6"/>
<evidence type="ECO:0000256" key="3">
    <source>
        <dbReference type="ARBA" id="ARBA00004651"/>
    </source>
</evidence>
<dbReference type="Gene3D" id="3.40.50.12610">
    <property type="match status" value="1"/>
</dbReference>
<feature type="domain" description="AglB-like core" evidence="21">
    <location>
        <begin position="604"/>
        <end position="719"/>
    </location>
</feature>
<keyword evidence="11" id="KW-0460">Magnesium</keyword>
<dbReference type="InterPro" id="IPR041154">
    <property type="entry name" value="AglB_P1"/>
</dbReference>
<keyword evidence="10" id="KW-0479">Metal-binding</keyword>
<dbReference type="InterPro" id="IPR048307">
    <property type="entry name" value="STT3_N"/>
</dbReference>